<name>A0A078A6H9_STYLE</name>
<dbReference type="GO" id="GO:0005388">
    <property type="term" value="F:P-type calcium transporter activity"/>
    <property type="evidence" value="ECO:0007669"/>
    <property type="project" value="UniProtKB-EC"/>
</dbReference>
<keyword evidence="10 13" id="KW-1133">Transmembrane helix</keyword>
<evidence type="ECO:0000256" key="11">
    <source>
        <dbReference type="ARBA" id="ARBA00023065"/>
    </source>
</evidence>
<protein>
    <recommendedName>
        <fullName evidence="13">Calcium-transporting ATPase</fullName>
        <ecNumber evidence="13">7.2.2.10</ecNumber>
    </recommendedName>
</protein>
<dbReference type="GO" id="GO:0005524">
    <property type="term" value="F:ATP binding"/>
    <property type="evidence" value="ECO:0007669"/>
    <property type="project" value="UniProtKB-KW"/>
</dbReference>
<dbReference type="Pfam" id="PF00689">
    <property type="entry name" value="Cation_ATPase_C"/>
    <property type="match status" value="1"/>
</dbReference>
<dbReference type="OrthoDB" id="3352408at2759"/>
<dbReference type="InterPro" id="IPR023214">
    <property type="entry name" value="HAD_sf"/>
</dbReference>
<dbReference type="GO" id="GO:0046872">
    <property type="term" value="F:metal ion binding"/>
    <property type="evidence" value="ECO:0007669"/>
    <property type="project" value="UniProtKB-KW"/>
</dbReference>
<comment type="function">
    <text evidence="13">Catalyzes the hydrolysis of ATP coupled with the transport of calcium.</text>
</comment>
<comment type="catalytic activity">
    <reaction evidence="13">
        <text>Ca(2+)(in) + ATP + H2O = Ca(2+)(out) + ADP + phosphate + H(+)</text>
        <dbReference type="Rhea" id="RHEA:18105"/>
        <dbReference type="ChEBI" id="CHEBI:15377"/>
        <dbReference type="ChEBI" id="CHEBI:15378"/>
        <dbReference type="ChEBI" id="CHEBI:29108"/>
        <dbReference type="ChEBI" id="CHEBI:30616"/>
        <dbReference type="ChEBI" id="CHEBI:43474"/>
        <dbReference type="ChEBI" id="CHEBI:456216"/>
        <dbReference type="EC" id="7.2.2.10"/>
    </reaction>
</comment>
<keyword evidence="5" id="KW-0479">Metal-binding</keyword>
<dbReference type="Gene3D" id="3.40.1110.10">
    <property type="entry name" value="Calcium-transporting ATPase, cytoplasmic domain N"/>
    <property type="match status" value="1"/>
</dbReference>
<feature type="transmembrane region" description="Helical" evidence="13">
    <location>
        <begin position="857"/>
        <end position="875"/>
    </location>
</feature>
<dbReference type="NCBIfam" id="TIGR01517">
    <property type="entry name" value="ATPase-IIB_Ca"/>
    <property type="match status" value="1"/>
</dbReference>
<organism evidence="17 18">
    <name type="scientific">Stylonychia lemnae</name>
    <name type="common">Ciliate</name>
    <dbReference type="NCBI Taxonomy" id="5949"/>
    <lineage>
        <taxon>Eukaryota</taxon>
        <taxon>Sar</taxon>
        <taxon>Alveolata</taxon>
        <taxon>Ciliophora</taxon>
        <taxon>Intramacronucleata</taxon>
        <taxon>Spirotrichea</taxon>
        <taxon>Stichotrichia</taxon>
        <taxon>Sporadotrichida</taxon>
        <taxon>Oxytrichidae</taxon>
        <taxon>Stylonychinae</taxon>
        <taxon>Stylonychia</taxon>
    </lineage>
</organism>
<feature type="transmembrane region" description="Helical" evidence="13">
    <location>
        <begin position="373"/>
        <end position="396"/>
    </location>
</feature>
<evidence type="ECO:0000256" key="10">
    <source>
        <dbReference type="ARBA" id="ARBA00022989"/>
    </source>
</evidence>
<dbReference type="Gene3D" id="3.40.50.1000">
    <property type="entry name" value="HAD superfamily/HAD-like"/>
    <property type="match status" value="1"/>
</dbReference>
<evidence type="ECO:0000256" key="3">
    <source>
        <dbReference type="ARBA" id="ARBA00022568"/>
    </source>
</evidence>
<evidence type="ECO:0000313" key="18">
    <source>
        <dbReference type="Proteomes" id="UP000039865"/>
    </source>
</evidence>
<evidence type="ECO:0000256" key="6">
    <source>
        <dbReference type="ARBA" id="ARBA00022741"/>
    </source>
</evidence>
<feature type="domain" description="Cation-transporting P-type ATPase C-terminal" evidence="15">
    <location>
        <begin position="853"/>
        <end position="1050"/>
    </location>
</feature>
<keyword evidence="4 13" id="KW-0812">Transmembrane</keyword>
<feature type="domain" description="P-type ATPase A" evidence="14">
    <location>
        <begin position="194"/>
        <end position="301"/>
    </location>
</feature>
<feature type="transmembrane region" description="Helical" evidence="13">
    <location>
        <begin position="826"/>
        <end position="845"/>
    </location>
</feature>
<accession>A0A078A6H9</accession>
<dbReference type="InterPro" id="IPR006068">
    <property type="entry name" value="ATPase_P-typ_cation-transptr_C"/>
</dbReference>
<keyword evidence="6 13" id="KW-0547">Nucleotide-binding</keyword>
<dbReference type="PANTHER" id="PTHR24093:SF369">
    <property type="entry name" value="CALCIUM-TRANSPORTING ATPASE"/>
    <property type="match status" value="1"/>
</dbReference>
<dbReference type="SUPFAM" id="SSF56784">
    <property type="entry name" value="HAD-like"/>
    <property type="match status" value="1"/>
</dbReference>
<keyword evidence="18" id="KW-1185">Reference proteome</keyword>
<dbReference type="NCBIfam" id="TIGR01494">
    <property type="entry name" value="ATPase_P-type"/>
    <property type="match status" value="1"/>
</dbReference>
<comment type="similarity">
    <text evidence="13">Belongs to the cation transport ATPase (P-type) (TC 3.A.3) family.</text>
</comment>
<feature type="transmembrane region" description="Helical" evidence="13">
    <location>
        <begin position="903"/>
        <end position="925"/>
    </location>
</feature>
<dbReference type="Pfam" id="PF00122">
    <property type="entry name" value="E1-E2_ATPase"/>
    <property type="match status" value="1"/>
</dbReference>
<dbReference type="Pfam" id="PF13246">
    <property type="entry name" value="Cation_ATPase"/>
    <property type="match status" value="1"/>
</dbReference>
<dbReference type="SUPFAM" id="SSF81660">
    <property type="entry name" value="Metal cation-transporting ATPase, ATP-binding domain N"/>
    <property type="match status" value="1"/>
</dbReference>
<dbReference type="InterPro" id="IPR023299">
    <property type="entry name" value="ATPase_P-typ_cyto_dom_N"/>
</dbReference>
<dbReference type="InterPro" id="IPR004014">
    <property type="entry name" value="ATPase_P-typ_cation-transptr_N"/>
</dbReference>
<dbReference type="SUPFAM" id="SSF81665">
    <property type="entry name" value="Calcium ATPase, transmembrane domain M"/>
    <property type="match status" value="1"/>
</dbReference>
<feature type="transmembrane region" description="Helical" evidence="13">
    <location>
        <begin position="331"/>
        <end position="353"/>
    </location>
</feature>
<dbReference type="InterPro" id="IPR008250">
    <property type="entry name" value="ATPase_P-typ_transduc_dom_A_sf"/>
</dbReference>
<feature type="domain" description="Cation-transporting P-type ATPase N-terminal" evidence="16">
    <location>
        <begin position="106"/>
        <end position="143"/>
    </location>
</feature>
<keyword evidence="12 13" id="KW-0472">Membrane</keyword>
<evidence type="ECO:0000256" key="2">
    <source>
        <dbReference type="ARBA" id="ARBA00022448"/>
    </source>
</evidence>
<dbReference type="InterPro" id="IPR006408">
    <property type="entry name" value="P-type_ATPase_IIB"/>
</dbReference>
<keyword evidence="7 13" id="KW-0106">Calcium</keyword>
<evidence type="ECO:0000256" key="12">
    <source>
        <dbReference type="ARBA" id="ARBA00023136"/>
    </source>
</evidence>
<dbReference type="Gene3D" id="2.70.150.10">
    <property type="entry name" value="Calcium-transporting ATPase, cytoplasmic transduction domain A"/>
    <property type="match status" value="1"/>
</dbReference>
<dbReference type="EC" id="7.2.2.10" evidence="13"/>
<feature type="transmembrane region" description="Helical" evidence="13">
    <location>
        <begin position="1030"/>
        <end position="1051"/>
    </location>
</feature>
<keyword evidence="11 13" id="KW-0406">Ion transport</keyword>
<evidence type="ECO:0000259" key="14">
    <source>
        <dbReference type="Pfam" id="PF00122"/>
    </source>
</evidence>
<feature type="transmembrane region" description="Helical" evidence="13">
    <location>
        <begin position="958"/>
        <end position="978"/>
    </location>
</feature>
<keyword evidence="8 13" id="KW-0067">ATP-binding</keyword>
<dbReference type="PANTHER" id="PTHR24093">
    <property type="entry name" value="CATION TRANSPORTING ATPASE"/>
    <property type="match status" value="1"/>
</dbReference>
<dbReference type="InParanoid" id="A0A078A6H9"/>
<evidence type="ECO:0000256" key="8">
    <source>
        <dbReference type="ARBA" id="ARBA00022840"/>
    </source>
</evidence>
<feature type="transmembrane region" description="Helical" evidence="13">
    <location>
        <begin position="163"/>
        <end position="180"/>
    </location>
</feature>
<feature type="transmembrane region" description="Helical" evidence="13">
    <location>
        <begin position="133"/>
        <end position="151"/>
    </location>
</feature>
<reference evidence="17 18" key="1">
    <citation type="submission" date="2014-06" db="EMBL/GenBank/DDBJ databases">
        <authorList>
            <person name="Swart Estienne"/>
        </authorList>
    </citation>
    <scope>NUCLEOTIDE SEQUENCE [LARGE SCALE GENOMIC DNA]</scope>
    <source>
        <strain evidence="17 18">130c</strain>
    </source>
</reference>
<evidence type="ECO:0000256" key="4">
    <source>
        <dbReference type="ARBA" id="ARBA00022692"/>
    </source>
</evidence>
<evidence type="ECO:0000256" key="1">
    <source>
        <dbReference type="ARBA" id="ARBA00004127"/>
    </source>
</evidence>
<keyword evidence="3 13" id="KW-0109">Calcium transport</keyword>
<dbReference type="GO" id="GO:0012505">
    <property type="term" value="C:endomembrane system"/>
    <property type="evidence" value="ECO:0007669"/>
    <property type="project" value="UniProtKB-SubCell"/>
</dbReference>
<evidence type="ECO:0000313" key="17">
    <source>
        <dbReference type="EMBL" id="CDW77814.1"/>
    </source>
</evidence>
<evidence type="ECO:0000256" key="7">
    <source>
        <dbReference type="ARBA" id="ARBA00022837"/>
    </source>
</evidence>
<feature type="transmembrane region" description="Helical" evidence="13">
    <location>
        <begin position="999"/>
        <end position="1018"/>
    </location>
</feature>
<dbReference type="SUPFAM" id="SSF81653">
    <property type="entry name" value="Calcium ATPase, transduction domain A"/>
    <property type="match status" value="1"/>
</dbReference>
<dbReference type="Pfam" id="PF00690">
    <property type="entry name" value="Cation_ATPase_N"/>
    <property type="match status" value="1"/>
</dbReference>
<evidence type="ECO:0000256" key="13">
    <source>
        <dbReference type="RuleBase" id="RU361146"/>
    </source>
</evidence>
<comment type="subcellular location">
    <subcellularLocation>
        <location evidence="1">Endomembrane system</location>
        <topology evidence="1">Multi-pass membrane protein</topology>
    </subcellularLocation>
    <subcellularLocation>
        <location evidence="13">Membrane</location>
        <topology evidence="13">Multi-pass membrane protein</topology>
    </subcellularLocation>
</comment>
<evidence type="ECO:0000259" key="15">
    <source>
        <dbReference type="Pfam" id="PF00689"/>
    </source>
</evidence>
<evidence type="ECO:0000256" key="5">
    <source>
        <dbReference type="ARBA" id="ARBA00022723"/>
    </source>
</evidence>
<sequence>MANNRKEQLTMPLIQQYHKATELSVAHIYRLRPEELSLLFLKEHLEVPLNQGEKRESLIILEKVGLYDGLLKSLSTEALTGIIGDEKDIKRRQTLYYIIQIQTQSYSFGKNDRKHPEVKPFWRLLLNQFEDQTLRVLLVAATLTLLIGLFSEKDYQWVEGASIYVAVAFIAIFTSSCDLLKERQFLKLHEEIKKQEVSVVRGQYGLSQPCNIQDLVVGDIIHVETGMRVPADCTLIEGQDITADETIYNEGRELVNKKEVSKGEEHHRDNPDPFLLANSLIMTGSGRAVVCAIGKHTRFSKEFEADKISGEDKLTPLQERLEKLAGYIGKFGYVAAALTVFTMTLFLICQIMFTDDVLLSTNTLQTLLRYFTIGVSIVIVAVPEGLPLAVSIAMAFSVDTMKRDNLLVKNLEAPEILGQVQQICTGKTATLTKNDMNVNRYYVGGKHIESIDSSLHSSGIDENAVNIIEDCIILNCDSRVEMSIDAKYTPEGNGTEVGMLRFLQQNNVPIHDRMIAKHRDGEHECSIPFGPIRKRQVEVIRPYKGCDYVRVVVKGAPEYVIKHCTKIMQTDSDVRPLDEDQRTQILEGEIIEKMAKFGLRTILYAYKDMDSDYWEQLQLQNNNFANESDRYIIESDLTLVAAFGLNDELREGVKESIEKLEKGRITTRMLSGDNIHTAIAAALKAGIIQEVEIKRDNTCMLGEDFFKKIDGIKRVKRNGVEEWIPADMNEFKKVAQKLLVLARATPEHKLAFIGGLKELKLQIAVTADGINDAKALAAANVGFCMGISGCEVAKDASDVIILDDNFNSVFKAVQWGRNILDNIRKFIQFQLSVNVVCIIIVFLGGTTLGNPTFSVTQLLWINMIMDTLAAISLATEPPHPEEIKLERQKKGEKIISPAMWRNIVGHCTYQLVILIIMLYTVPWWFGKGYNLVDNSNIDFYGSKPGADAKNIQARLYKLQHYTMIFHTFVLMNLFNQFNSRKLGWKDLNIFAGFFNNFKFLLVVFLEFGFQYLIVQFGGQIFRTTPLEWDQHLTCFCFGLGSIFVSIGLKFIPPTEMGRFMYNFNESGSEENDFFAKIGAAKKNENDDNPKKEALLAKTSQ</sequence>
<keyword evidence="9" id="KW-0460">Magnesium</keyword>
<gene>
    <name evidence="17" type="primary">Contig14291.g700</name>
    <name evidence="17" type="ORF">STYLEM_6780</name>
</gene>
<keyword evidence="2 13" id="KW-0813">Transport</keyword>
<dbReference type="EMBL" id="CCKQ01006499">
    <property type="protein sequence ID" value="CDW77814.1"/>
    <property type="molecule type" value="Genomic_DNA"/>
</dbReference>
<proteinExistence type="inferred from homology"/>
<dbReference type="Gene3D" id="1.20.1110.10">
    <property type="entry name" value="Calcium-transporting ATPase, transmembrane domain"/>
    <property type="match status" value="1"/>
</dbReference>
<dbReference type="GO" id="GO:0016887">
    <property type="term" value="F:ATP hydrolysis activity"/>
    <property type="evidence" value="ECO:0007669"/>
    <property type="project" value="InterPro"/>
</dbReference>
<dbReference type="InterPro" id="IPR059000">
    <property type="entry name" value="ATPase_P-type_domA"/>
</dbReference>
<dbReference type="AlphaFoldDB" id="A0A078A6H9"/>
<dbReference type="GO" id="GO:0005886">
    <property type="term" value="C:plasma membrane"/>
    <property type="evidence" value="ECO:0007669"/>
    <property type="project" value="TreeGrafter"/>
</dbReference>
<evidence type="ECO:0000256" key="9">
    <source>
        <dbReference type="ARBA" id="ARBA00022842"/>
    </source>
</evidence>
<dbReference type="Proteomes" id="UP000039865">
    <property type="component" value="Unassembled WGS sequence"/>
</dbReference>
<evidence type="ECO:0000259" key="16">
    <source>
        <dbReference type="Pfam" id="PF00690"/>
    </source>
</evidence>
<dbReference type="InterPro" id="IPR001757">
    <property type="entry name" value="P_typ_ATPase"/>
</dbReference>
<dbReference type="PRINTS" id="PR00119">
    <property type="entry name" value="CATATPASE"/>
</dbReference>
<dbReference type="InterPro" id="IPR036412">
    <property type="entry name" value="HAD-like_sf"/>
</dbReference>
<dbReference type="InterPro" id="IPR023298">
    <property type="entry name" value="ATPase_P-typ_TM_dom_sf"/>
</dbReference>